<feature type="active site" description="Proton acceptor" evidence="3">
    <location>
        <position position="185"/>
    </location>
</feature>
<accession>A0A3S8ZQN8</accession>
<sequence length="362" mass="38584">MISVANPQAQVVALRDEINTAIAAVLDSGIYILGPKVQQFEKEFAAFIGAPFAVGVANGTDAVRLALMALGIVVGDEVITVSHSAVATVSAITETGACPVMVDISPSHYCIDVAAIEAAITPKTRAIVPVHIYGQPADMLAIMALAERYDLKVVEDCAQAHGAAIGLQKVGTFGHAAAFSFYPTKNLGALGDGGAVVCKDAAVFDRLQCLRQYGWKTRYISDSHGVNSRLDELQAAVLSVKLKYLESGNGLRRAIAGRYSEALQHSGIIVPKIREGATHAMHLYVVQSEARTELASHLASYGVATALHYPAAIHQQAAYGQKAALSHTEYLYQRLLSLPMYPELGDAEIDQVCLGLKAWNKE</sequence>
<dbReference type="PANTHER" id="PTHR30244:SF36">
    <property type="entry name" value="3-OXO-GLUCOSE-6-PHOSPHATE:GLUTAMATE AMINOTRANSFERASE"/>
    <property type="match status" value="1"/>
</dbReference>
<dbReference type="InterPro" id="IPR015421">
    <property type="entry name" value="PyrdxlP-dep_Trfase_major"/>
</dbReference>
<dbReference type="RefSeq" id="WP_125971838.1">
    <property type="nucleotide sequence ID" value="NZ_CP034433.1"/>
</dbReference>
<evidence type="ECO:0000256" key="3">
    <source>
        <dbReference type="PIRSR" id="PIRSR000390-1"/>
    </source>
</evidence>
<comment type="similarity">
    <text evidence="2 5">Belongs to the DegT/DnrJ/EryC1 family.</text>
</comment>
<dbReference type="CDD" id="cd00616">
    <property type="entry name" value="AHBA_syn"/>
    <property type="match status" value="1"/>
</dbReference>
<keyword evidence="7" id="KW-1185">Reference proteome</keyword>
<evidence type="ECO:0000256" key="5">
    <source>
        <dbReference type="RuleBase" id="RU004508"/>
    </source>
</evidence>
<dbReference type="EMBL" id="CP034433">
    <property type="protein sequence ID" value="AZN35788.1"/>
    <property type="molecule type" value="Genomic_DNA"/>
</dbReference>
<dbReference type="InterPro" id="IPR015422">
    <property type="entry name" value="PyrdxlP-dep_Trfase_small"/>
</dbReference>
<keyword evidence="6" id="KW-0032">Aminotransferase</keyword>
<keyword evidence="1 4" id="KW-0663">Pyridoxal phosphate</keyword>
<feature type="modified residue" description="N6-(pyridoxal phosphate)lysine" evidence="4">
    <location>
        <position position="185"/>
    </location>
</feature>
<keyword evidence="6" id="KW-0808">Transferase</keyword>
<dbReference type="OrthoDB" id="9804264at2"/>
<dbReference type="Gene3D" id="3.40.640.10">
    <property type="entry name" value="Type I PLP-dependent aspartate aminotransferase-like (Major domain)"/>
    <property type="match status" value="1"/>
</dbReference>
<evidence type="ECO:0000313" key="7">
    <source>
        <dbReference type="Proteomes" id="UP000282438"/>
    </source>
</evidence>
<dbReference type="InterPro" id="IPR000653">
    <property type="entry name" value="DegT/StrS_aminotransferase"/>
</dbReference>
<reference evidence="6 7" key="1">
    <citation type="submission" date="2018-12" db="EMBL/GenBank/DDBJ databases">
        <title>Complete genome sequence of Iodobacter sp. H11R3.</title>
        <authorList>
            <person name="Bae J.-W."/>
        </authorList>
    </citation>
    <scope>NUCLEOTIDE SEQUENCE [LARGE SCALE GENOMIC DNA]</scope>
    <source>
        <strain evidence="6 7">H11R3</strain>
    </source>
</reference>
<organism evidence="6 7">
    <name type="scientific">Iodobacter ciconiae</name>
    <dbReference type="NCBI Taxonomy" id="2496266"/>
    <lineage>
        <taxon>Bacteria</taxon>
        <taxon>Pseudomonadati</taxon>
        <taxon>Pseudomonadota</taxon>
        <taxon>Betaproteobacteria</taxon>
        <taxon>Neisseriales</taxon>
        <taxon>Chitinibacteraceae</taxon>
        <taxon>Iodobacter</taxon>
    </lineage>
</organism>
<dbReference type="FunFam" id="3.40.640.10:FF:000089">
    <property type="entry name" value="Aminotransferase, DegT/DnrJ/EryC1/StrS family"/>
    <property type="match status" value="1"/>
</dbReference>
<evidence type="ECO:0000313" key="6">
    <source>
        <dbReference type="EMBL" id="AZN35788.1"/>
    </source>
</evidence>
<evidence type="ECO:0000256" key="1">
    <source>
        <dbReference type="ARBA" id="ARBA00022898"/>
    </source>
</evidence>
<dbReference type="GO" id="GO:0008483">
    <property type="term" value="F:transaminase activity"/>
    <property type="evidence" value="ECO:0007669"/>
    <property type="project" value="UniProtKB-KW"/>
</dbReference>
<dbReference type="KEGG" id="iod:EJO50_04415"/>
<name>A0A3S8ZQN8_9NEIS</name>
<dbReference type="PANTHER" id="PTHR30244">
    <property type="entry name" value="TRANSAMINASE"/>
    <property type="match status" value="1"/>
</dbReference>
<dbReference type="GO" id="GO:0000271">
    <property type="term" value="P:polysaccharide biosynthetic process"/>
    <property type="evidence" value="ECO:0007669"/>
    <property type="project" value="TreeGrafter"/>
</dbReference>
<dbReference type="Gene3D" id="3.90.1150.10">
    <property type="entry name" value="Aspartate Aminotransferase, domain 1"/>
    <property type="match status" value="1"/>
</dbReference>
<dbReference type="PIRSF" id="PIRSF000390">
    <property type="entry name" value="PLP_StrS"/>
    <property type="match status" value="1"/>
</dbReference>
<evidence type="ECO:0000256" key="4">
    <source>
        <dbReference type="PIRSR" id="PIRSR000390-2"/>
    </source>
</evidence>
<dbReference type="Pfam" id="PF01041">
    <property type="entry name" value="DegT_DnrJ_EryC1"/>
    <property type="match status" value="1"/>
</dbReference>
<protein>
    <submittedName>
        <fullName evidence="6">DegT/DnrJ/EryC1/StrS family aminotransferase</fullName>
    </submittedName>
</protein>
<dbReference type="AlphaFoldDB" id="A0A3S8ZQN8"/>
<gene>
    <name evidence="6" type="ORF">EJO50_04415</name>
</gene>
<dbReference type="GO" id="GO:0030170">
    <property type="term" value="F:pyridoxal phosphate binding"/>
    <property type="evidence" value="ECO:0007669"/>
    <property type="project" value="UniProtKB-ARBA"/>
</dbReference>
<dbReference type="Proteomes" id="UP000282438">
    <property type="component" value="Chromosome"/>
</dbReference>
<proteinExistence type="inferred from homology"/>
<dbReference type="SUPFAM" id="SSF53383">
    <property type="entry name" value="PLP-dependent transferases"/>
    <property type="match status" value="1"/>
</dbReference>
<dbReference type="InterPro" id="IPR015424">
    <property type="entry name" value="PyrdxlP-dep_Trfase"/>
</dbReference>
<evidence type="ECO:0000256" key="2">
    <source>
        <dbReference type="ARBA" id="ARBA00037999"/>
    </source>
</evidence>